<organism evidence="2 3">
    <name type="scientific">Zophobas morio</name>
    <dbReference type="NCBI Taxonomy" id="2755281"/>
    <lineage>
        <taxon>Eukaryota</taxon>
        <taxon>Metazoa</taxon>
        <taxon>Ecdysozoa</taxon>
        <taxon>Arthropoda</taxon>
        <taxon>Hexapoda</taxon>
        <taxon>Insecta</taxon>
        <taxon>Pterygota</taxon>
        <taxon>Neoptera</taxon>
        <taxon>Endopterygota</taxon>
        <taxon>Coleoptera</taxon>
        <taxon>Polyphaga</taxon>
        <taxon>Cucujiformia</taxon>
        <taxon>Tenebrionidae</taxon>
        <taxon>Zophobas</taxon>
    </lineage>
</organism>
<protein>
    <submittedName>
        <fullName evidence="2">Uncharacterized protein</fullName>
    </submittedName>
</protein>
<feature type="region of interest" description="Disordered" evidence="1">
    <location>
        <begin position="1"/>
        <end position="24"/>
    </location>
</feature>
<reference evidence="2" key="1">
    <citation type="journal article" date="2023" name="G3 (Bethesda)">
        <title>Whole genome assemblies of Zophobas morio and Tenebrio molitor.</title>
        <authorList>
            <person name="Kaur S."/>
            <person name="Stinson S.A."/>
            <person name="diCenzo G.C."/>
        </authorList>
    </citation>
    <scope>NUCLEOTIDE SEQUENCE</scope>
    <source>
        <strain evidence="2">QUZm001</strain>
    </source>
</reference>
<evidence type="ECO:0000313" key="3">
    <source>
        <dbReference type="Proteomes" id="UP001168821"/>
    </source>
</evidence>
<sequence>MVSAGLRKNGGSRDSFKDNRARNQTGAVLSITHGVVEFQTKIKEEERKLGEILPFGVLERRGRRAAVNG</sequence>
<evidence type="ECO:0000256" key="1">
    <source>
        <dbReference type="SAM" id="MobiDB-lite"/>
    </source>
</evidence>
<dbReference type="EMBL" id="JALNTZ010000004">
    <property type="protein sequence ID" value="KAJ3656937.1"/>
    <property type="molecule type" value="Genomic_DNA"/>
</dbReference>
<evidence type="ECO:0000313" key="2">
    <source>
        <dbReference type="EMBL" id="KAJ3656937.1"/>
    </source>
</evidence>
<dbReference type="Proteomes" id="UP001168821">
    <property type="component" value="Unassembled WGS sequence"/>
</dbReference>
<comment type="caution">
    <text evidence="2">The sequence shown here is derived from an EMBL/GenBank/DDBJ whole genome shotgun (WGS) entry which is preliminary data.</text>
</comment>
<accession>A0AA38IMY7</accession>
<gene>
    <name evidence="2" type="ORF">Zmor_015981</name>
</gene>
<keyword evidence="3" id="KW-1185">Reference proteome</keyword>
<dbReference type="AlphaFoldDB" id="A0AA38IMY7"/>
<name>A0AA38IMY7_9CUCU</name>
<proteinExistence type="predicted"/>